<dbReference type="RefSeq" id="WP_184980404.1">
    <property type="nucleotide sequence ID" value="NZ_BAAALO010000032.1"/>
</dbReference>
<keyword evidence="3" id="KW-0413">Isomerase</keyword>
<dbReference type="SUPFAM" id="SSF51735">
    <property type="entry name" value="NAD(P)-binding Rossmann-fold domains"/>
    <property type="match status" value="1"/>
</dbReference>
<reference evidence="3 4" key="1">
    <citation type="submission" date="2020-08" db="EMBL/GenBank/DDBJ databases">
        <title>Sequencing the genomes of 1000 actinobacteria strains.</title>
        <authorList>
            <person name="Klenk H.-P."/>
        </authorList>
    </citation>
    <scope>NUCLEOTIDE SEQUENCE [LARGE SCALE GENOMIC DNA]</scope>
    <source>
        <strain evidence="3 4">DSM 44936</strain>
    </source>
</reference>
<dbReference type="AlphaFoldDB" id="A0A7X0IDI3"/>
<dbReference type="InterPro" id="IPR036291">
    <property type="entry name" value="NAD(P)-bd_dom_sf"/>
</dbReference>
<dbReference type="EMBL" id="JACHIU010000001">
    <property type="protein sequence ID" value="MBB6472958.1"/>
    <property type="molecule type" value="Genomic_DNA"/>
</dbReference>
<comment type="caution">
    <text evidence="3">The sequence shown here is derived from an EMBL/GenBank/DDBJ whole genome shotgun (WGS) entry which is preliminary data.</text>
</comment>
<accession>A0A7X0IDI3</accession>
<evidence type="ECO:0000313" key="3">
    <source>
        <dbReference type="EMBL" id="MBB6472958.1"/>
    </source>
</evidence>
<dbReference type="Pfam" id="PF01370">
    <property type="entry name" value="Epimerase"/>
    <property type="match status" value="1"/>
</dbReference>
<organism evidence="3 4">
    <name type="scientific">Sphaerisporangium rubeum</name>
    <dbReference type="NCBI Taxonomy" id="321317"/>
    <lineage>
        <taxon>Bacteria</taxon>
        <taxon>Bacillati</taxon>
        <taxon>Actinomycetota</taxon>
        <taxon>Actinomycetes</taxon>
        <taxon>Streptosporangiales</taxon>
        <taxon>Streptosporangiaceae</taxon>
        <taxon>Sphaerisporangium</taxon>
    </lineage>
</organism>
<dbReference type="Proteomes" id="UP000555564">
    <property type="component" value="Unassembled WGS sequence"/>
</dbReference>
<dbReference type="GO" id="GO:0003978">
    <property type="term" value="F:UDP-glucose 4-epimerase activity"/>
    <property type="evidence" value="ECO:0007669"/>
    <property type="project" value="UniProtKB-EC"/>
</dbReference>
<evidence type="ECO:0000259" key="2">
    <source>
        <dbReference type="Pfam" id="PF01370"/>
    </source>
</evidence>
<dbReference type="PANTHER" id="PTHR43000">
    <property type="entry name" value="DTDP-D-GLUCOSE 4,6-DEHYDRATASE-RELATED"/>
    <property type="match status" value="1"/>
</dbReference>
<protein>
    <submittedName>
        <fullName evidence="3">UDP-glucose 4-epimerase</fullName>
        <ecNumber evidence="3">5.1.3.2</ecNumber>
    </submittedName>
</protein>
<feature type="domain" description="NAD-dependent epimerase/dehydratase" evidence="2">
    <location>
        <begin position="3"/>
        <end position="225"/>
    </location>
</feature>
<gene>
    <name evidence="3" type="ORF">BJ992_002389</name>
</gene>
<dbReference type="Gene3D" id="3.40.50.720">
    <property type="entry name" value="NAD(P)-binding Rossmann-like Domain"/>
    <property type="match status" value="1"/>
</dbReference>
<keyword evidence="4" id="KW-1185">Reference proteome</keyword>
<proteinExistence type="inferred from homology"/>
<name>A0A7X0IDI3_9ACTN</name>
<dbReference type="Gene3D" id="3.90.25.10">
    <property type="entry name" value="UDP-galactose 4-epimerase, domain 1"/>
    <property type="match status" value="1"/>
</dbReference>
<evidence type="ECO:0000313" key="4">
    <source>
        <dbReference type="Proteomes" id="UP000555564"/>
    </source>
</evidence>
<evidence type="ECO:0000256" key="1">
    <source>
        <dbReference type="ARBA" id="ARBA00007637"/>
    </source>
</evidence>
<sequence>MKVLVTGGAGFIGSNLCQALGAHPRFDRVMALDDLSSGSMDNLRGTGAELVIGSILDRKTVAKLVAEADAVVHLAARPSVARSIAAPLDSHEVNATGTLCVLEACRASGAPVIVASSSSVYGAAPADVKDETVPTVPISPYGAGKLAAEAYALAYGAAFGVPALVFRFFNVYGPGQPAGHAYAAVVPAFIAAALRGEPLRVHGDGGQSRDFTYVGTVVEVIVDTLLRGLVSPAPVNLAYGTSTTVIELAHLVGRLAGRPVEVVHEPARTGDIRHSQGCDRRLRELFPDLTPVPLATGLRHTLDWFTESGRLAG</sequence>
<dbReference type="InterPro" id="IPR001509">
    <property type="entry name" value="Epimerase_deHydtase"/>
</dbReference>
<dbReference type="EC" id="5.1.3.2" evidence="3"/>
<comment type="similarity">
    <text evidence="1">Belongs to the NAD(P)-dependent epimerase/dehydratase family.</text>
</comment>